<protein>
    <submittedName>
        <fullName evidence="20">Undecaprenol kinase</fullName>
    </submittedName>
</protein>
<comment type="subcellular location">
    <subcellularLocation>
        <location evidence="1">Cell membrane</location>
        <topology evidence="1">Multi-pass membrane protein</topology>
    </subcellularLocation>
</comment>
<dbReference type="InterPro" id="IPR000829">
    <property type="entry name" value="DAGK"/>
</dbReference>
<feature type="binding site" evidence="18">
    <location>
        <position position="79"/>
    </location>
    <ligand>
        <name>a divalent metal cation</name>
        <dbReference type="ChEBI" id="CHEBI:60240"/>
    </ligand>
</feature>
<accession>A0A917I0E0</accession>
<keyword evidence="21" id="KW-1185">Reference proteome</keyword>
<dbReference type="InterPro" id="IPR033717">
    <property type="entry name" value="UDPK"/>
</dbReference>
<feature type="transmembrane region" description="Helical" evidence="19">
    <location>
        <begin position="34"/>
        <end position="52"/>
    </location>
</feature>
<keyword evidence="13" id="KW-0594">Phospholipid biosynthesis</keyword>
<keyword evidence="14" id="KW-1208">Phospholipid metabolism</keyword>
<evidence type="ECO:0000256" key="10">
    <source>
        <dbReference type="ARBA" id="ARBA00022989"/>
    </source>
</evidence>
<evidence type="ECO:0000256" key="13">
    <source>
        <dbReference type="ARBA" id="ARBA00023209"/>
    </source>
</evidence>
<dbReference type="GO" id="GO:0005886">
    <property type="term" value="C:plasma membrane"/>
    <property type="evidence" value="ECO:0007669"/>
    <property type="project" value="UniProtKB-SubCell"/>
</dbReference>
<dbReference type="GO" id="GO:0016301">
    <property type="term" value="F:kinase activity"/>
    <property type="evidence" value="ECO:0007669"/>
    <property type="project" value="UniProtKB-KW"/>
</dbReference>
<feature type="binding site" evidence="16">
    <location>
        <begin position="50"/>
        <end position="53"/>
    </location>
    <ligand>
        <name>substrate</name>
    </ligand>
</feature>
<dbReference type="AlphaFoldDB" id="A0A917I0E0"/>
<evidence type="ECO:0000256" key="14">
    <source>
        <dbReference type="ARBA" id="ARBA00023264"/>
    </source>
</evidence>
<feature type="binding site" evidence="16">
    <location>
        <position position="72"/>
    </location>
    <ligand>
        <name>substrate</name>
    </ligand>
</feature>
<reference evidence="20" key="2">
    <citation type="submission" date="2020-09" db="EMBL/GenBank/DDBJ databases">
        <authorList>
            <person name="Sun Q."/>
            <person name="Zhou Y."/>
        </authorList>
    </citation>
    <scope>NUCLEOTIDE SEQUENCE</scope>
    <source>
        <strain evidence="20">CGMCC 1.12195</strain>
    </source>
</reference>
<evidence type="ECO:0000256" key="8">
    <source>
        <dbReference type="ARBA" id="ARBA00022777"/>
    </source>
</evidence>
<dbReference type="GO" id="GO:0008654">
    <property type="term" value="P:phospholipid biosynthetic process"/>
    <property type="evidence" value="ECO:0007669"/>
    <property type="project" value="UniProtKB-KW"/>
</dbReference>
<keyword evidence="6 19" id="KW-0812">Transmembrane</keyword>
<feature type="binding site" evidence="18">
    <location>
        <position position="31"/>
    </location>
    <ligand>
        <name>a divalent metal cation</name>
        <dbReference type="ChEBI" id="CHEBI:60240"/>
    </ligand>
</feature>
<dbReference type="Pfam" id="PF01219">
    <property type="entry name" value="DAGK_prokar"/>
    <property type="match status" value="1"/>
</dbReference>
<evidence type="ECO:0000256" key="17">
    <source>
        <dbReference type="PIRSR" id="PIRSR600829-3"/>
    </source>
</evidence>
<name>A0A917I0E0_9SPHI</name>
<feature type="binding site" evidence="17">
    <location>
        <position position="79"/>
    </location>
    <ligand>
        <name>ATP</name>
        <dbReference type="ChEBI" id="CHEBI:30616"/>
    </ligand>
</feature>
<evidence type="ECO:0000256" key="5">
    <source>
        <dbReference type="ARBA" id="ARBA00022679"/>
    </source>
</evidence>
<keyword evidence="18" id="KW-0460">Magnesium</keyword>
<gene>
    <name evidence="20" type="primary">dgkA</name>
    <name evidence="20" type="ORF">GCM10007415_38170</name>
</gene>
<feature type="binding site" evidence="17">
    <location>
        <begin position="97"/>
        <end position="98"/>
    </location>
    <ligand>
        <name>ATP</name>
        <dbReference type="ChEBI" id="CHEBI:30616"/>
    </ligand>
</feature>
<sequence>MNEKSNKKMSNSRQNPFLPALNGIFTTFRGERNFRIHVVAALAVVGLATWLNVTYTEWRWIIGCIAIVLITELLNTAVEALVDLVSPDYHPLAKKAKDAAAGAVLIAAVFSAIIGCVIFCPKLWSLFFG</sequence>
<evidence type="ECO:0000256" key="2">
    <source>
        <dbReference type="ARBA" id="ARBA00005967"/>
    </source>
</evidence>
<keyword evidence="11" id="KW-0443">Lipid metabolism</keyword>
<keyword evidence="8 20" id="KW-0418">Kinase</keyword>
<evidence type="ECO:0000256" key="4">
    <source>
        <dbReference type="ARBA" id="ARBA00022516"/>
    </source>
</evidence>
<feature type="transmembrane region" description="Helical" evidence="19">
    <location>
        <begin position="58"/>
        <end position="78"/>
    </location>
</feature>
<dbReference type="GO" id="GO:0005524">
    <property type="term" value="F:ATP binding"/>
    <property type="evidence" value="ECO:0007669"/>
    <property type="project" value="UniProtKB-KW"/>
</dbReference>
<evidence type="ECO:0000256" key="18">
    <source>
        <dbReference type="PIRSR" id="PIRSR600829-4"/>
    </source>
</evidence>
<comment type="cofactor">
    <cofactor evidence="18">
        <name>Mg(2+)</name>
        <dbReference type="ChEBI" id="CHEBI:18420"/>
    </cofactor>
    <text evidence="18">Mn(2+), Zn(2+), Cd(2+) and Co(2+) support activity to lesser extents.</text>
</comment>
<evidence type="ECO:0000313" key="21">
    <source>
        <dbReference type="Proteomes" id="UP000660862"/>
    </source>
</evidence>
<keyword evidence="10 19" id="KW-1133">Transmembrane helix</keyword>
<evidence type="ECO:0000256" key="6">
    <source>
        <dbReference type="ARBA" id="ARBA00022692"/>
    </source>
</evidence>
<keyword evidence="5" id="KW-0808">Transferase</keyword>
<organism evidence="20 21">
    <name type="scientific">Parapedobacter pyrenivorans</name>
    <dbReference type="NCBI Taxonomy" id="1305674"/>
    <lineage>
        <taxon>Bacteria</taxon>
        <taxon>Pseudomonadati</taxon>
        <taxon>Bacteroidota</taxon>
        <taxon>Sphingobacteriia</taxon>
        <taxon>Sphingobacteriales</taxon>
        <taxon>Sphingobacteriaceae</taxon>
        <taxon>Parapedobacter</taxon>
    </lineage>
</organism>
<keyword evidence="9 17" id="KW-0067">ATP-binding</keyword>
<feature type="binding site" evidence="17">
    <location>
        <position position="31"/>
    </location>
    <ligand>
        <name>ATP</name>
        <dbReference type="ChEBI" id="CHEBI:30616"/>
    </ligand>
</feature>
<dbReference type="CDD" id="cd14265">
    <property type="entry name" value="UDPK_IM_like"/>
    <property type="match status" value="1"/>
</dbReference>
<feature type="transmembrane region" description="Helical" evidence="19">
    <location>
        <begin position="99"/>
        <end position="124"/>
    </location>
</feature>
<proteinExistence type="inferred from homology"/>
<dbReference type="PROSITE" id="PS01069">
    <property type="entry name" value="DAGK_PROKAR"/>
    <property type="match status" value="1"/>
</dbReference>
<dbReference type="PANTHER" id="PTHR34299:SF1">
    <property type="entry name" value="DIACYLGLYCEROL KINASE"/>
    <property type="match status" value="1"/>
</dbReference>
<evidence type="ECO:0000256" key="3">
    <source>
        <dbReference type="ARBA" id="ARBA00022475"/>
    </source>
</evidence>
<evidence type="ECO:0000256" key="12">
    <source>
        <dbReference type="ARBA" id="ARBA00023136"/>
    </source>
</evidence>
<dbReference type="PANTHER" id="PTHR34299">
    <property type="entry name" value="DIACYLGLYCEROL KINASE"/>
    <property type="match status" value="1"/>
</dbReference>
<dbReference type="Gene3D" id="1.10.287.3610">
    <property type="match status" value="1"/>
</dbReference>
<comment type="caution">
    <text evidence="20">The sequence shown here is derived from an EMBL/GenBank/DDBJ whole genome shotgun (WGS) entry which is preliminary data.</text>
</comment>
<keyword evidence="7 17" id="KW-0547">Nucleotide-binding</keyword>
<evidence type="ECO:0000256" key="11">
    <source>
        <dbReference type="ARBA" id="ARBA00023098"/>
    </source>
</evidence>
<dbReference type="InterPro" id="IPR036945">
    <property type="entry name" value="DAGK_sf"/>
</dbReference>
<evidence type="ECO:0000256" key="16">
    <source>
        <dbReference type="PIRSR" id="PIRSR600829-2"/>
    </source>
</evidence>
<evidence type="ECO:0000313" key="20">
    <source>
        <dbReference type="EMBL" id="GGG98899.1"/>
    </source>
</evidence>
<keyword evidence="3" id="KW-1003">Cell membrane</keyword>
<reference evidence="20" key="1">
    <citation type="journal article" date="2014" name="Int. J. Syst. Evol. Microbiol.">
        <title>Complete genome sequence of Corynebacterium casei LMG S-19264T (=DSM 44701T), isolated from a smear-ripened cheese.</title>
        <authorList>
            <consortium name="US DOE Joint Genome Institute (JGI-PGF)"/>
            <person name="Walter F."/>
            <person name="Albersmeier A."/>
            <person name="Kalinowski J."/>
            <person name="Ruckert C."/>
        </authorList>
    </citation>
    <scope>NUCLEOTIDE SEQUENCE</scope>
    <source>
        <strain evidence="20">CGMCC 1.12195</strain>
    </source>
</reference>
<feature type="active site" description="Proton acceptor" evidence="15">
    <location>
        <position position="72"/>
    </location>
</feature>
<evidence type="ECO:0000256" key="15">
    <source>
        <dbReference type="PIRSR" id="PIRSR600829-1"/>
    </source>
</evidence>
<dbReference type="GO" id="GO:0046872">
    <property type="term" value="F:metal ion binding"/>
    <property type="evidence" value="ECO:0007669"/>
    <property type="project" value="UniProtKB-KW"/>
</dbReference>
<evidence type="ECO:0000256" key="9">
    <source>
        <dbReference type="ARBA" id="ARBA00022840"/>
    </source>
</evidence>
<keyword evidence="18" id="KW-0479">Metal-binding</keyword>
<evidence type="ECO:0000256" key="1">
    <source>
        <dbReference type="ARBA" id="ARBA00004651"/>
    </source>
</evidence>
<dbReference type="EMBL" id="BMER01000005">
    <property type="protein sequence ID" value="GGG98899.1"/>
    <property type="molecule type" value="Genomic_DNA"/>
</dbReference>
<comment type="similarity">
    <text evidence="2">Belongs to the bacterial diacylglycerol kinase family.</text>
</comment>
<evidence type="ECO:0000256" key="19">
    <source>
        <dbReference type="SAM" id="Phobius"/>
    </source>
</evidence>
<keyword evidence="4" id="KW-0444">Lipid biosynthesis</keyword>
<evidence type="ECO:0000256" key="7">
    <source>
        <dbReference type="ARBA" id="ARBA00022741"/>
    </source>
</evidence>
<keyword evidence="12 19" id="KW-0472">Membrane</keyword>
<dbReference type="Proteomes" id="UP000660862">
    <property type="component" value="Unassembled WGS sequence"/>
</dbReference>